<dbReference type="Pfam" id="PF00440">
    <property type="entry name" value="TetR_N"/>
    <property type="match status" value="1"/>
</dbReference>
<dbReference type="InterPro" id="IPR036271">
    <property type="entry name" value="Tet_transcr_reg_TetR-rel_C_sf"/>
</dbReference>
<dbReference type="SUPFAM" id="SSF48498">
    <property type="entry name" value="Tetracyclin repressor-like, C-terminal domain"/>
    <property type="match status" value="1"/>
</dbReference>
<organism evidence="6 7">
    <name type="scientific">Lacticaseibacillus paracasei NRIC 0644</name>
    <dbReference type="NCBI Taxonomy" id="1435038"/>
    <lineage>
        <taxon>Bacteria</taxon>
        <taxon>Bacillati</taxon>
        <taxon>Bacillota</taxon>
        <taxon>Bacilli</taxon>
        <taxon>Lactobacillales</taxon>
        <taxon>Lactobacillaceae</taxon>
        <taxon>Lacticaseibacillus</taxon>
    </lineage>
</organism>
<dbReference type="SUPFAM" id="SSF46689">
    <property type="entry name" value="Homeodomain-like"/>
    <property type="match status" value="1"/>
</dbReference>
<reference evidence="7" key="1">
    <citation type="submission" date="2014-05" db="EMBL/GenBank/DDBJ databases">
        <title>Whole genome sequencing of Lactobacillus casei NRIC0644.</title>
        <authorList>
            <person name="Atarashi H."/>
            <person name="Yoshida Y."/>
            <person name="Fujimura S."/>
            <person name="Tanaka N."/>
            <person name="Shiwa Y."/>
            <person name="Yoshikawa H."/>
            <person name="Okada S."/>
            <person name="Nakagawa J."/>
        </authorList>
    </citation>
    <scope>NUCLEOTIDE SEQUENCE [LARGE SCALE GENOMIC DNA]</scope>
    <source>
        <strain evidence="7">NRIC0644</strain>
    </source>
</reference>
<feature type="domain" description="HTH tetR-type" evidence="5">
    <location>
        <begin position="1"/>
        <end position="61"/>
    </location>
</feature>
<evidence type="ECO:0000256" key="1">
    <source>
        <dbReference type="ARBA" id="ARBA00023015"/>
    </source>
</evidence>
<dbReference type="Gene3D" id="1.10.357.10">
    <property type="entry name" value="Tetracycline Repressor, domain 2"/>
    <property type="match status" value="1"/>
</dbReference>
<dbReference type="InterPro" id="IPR001647">
    <property type="entry name" value="HTH_TetR"/>
</dbReference>
<evidence type="ECO:0000256" key="4">
    <source>
        <dbReference type="PROSITE-ProRule" id="PRU00335"/>
    </source>
</evidence>
<dbReference type="InterPro" id="IPR009057">
    <property type="entry name" value="Homeodomain-like_sf"/>
</dbReference>
<dbReference type="AlphaFoldDB" id="A0A0C9QBA6"/>
<dbReference type="GO" id="GO:0003677">
    <property type="term" value="F:DNA binding"/>
    <property type="evidence" value="ECO:0007669"/>
    <property type="project" value="UniProtKB-UniRule"/>
</dbReference>
<evidence type="ECO:0000256" key="3">
    <source>
        <dbReference type="ARBA" id="ARBA00023163"/>
    </source>
</evidence>
<dbReference type="PROSITE" id="PS50977">
    <property type="entry name" value="HTH_TETR_2"/>
    <property type="match status" value="1"/>
</dbReference>
<gene>
    <name evidence="6" type="ORF">LC0644_0532</name>
</gene>
<dbReference type="PANTHER" id="PTHR47506">
    <property type="entry name" value="TRANSCRIPTIONAL REGULATORY PROTEIN"/>
    <property type="match status" value="1"/>
</dbReference>
<keyword evidence="3" id="KW-0804">Transcription</keyword>
<dbReference type="InterPro" id="IPR054156">
    <property type="entry name" value="YxaF_TetR_C"/>
</dbReference>
<dbReference type="Proteomes" id="UP000032552">
    <property type="component" value="Unassembled WGS sequence"/>
</dbReference>
<sequence length="188" mass="20171">MDTREKLVATAASLFQKEGVRATGLAQILTVSGTPKGSLYYYFPNGKAQLIEAAITYAGQHILEHVQRDLDRYKAPDAALAGQLESMATEMQEKGHLGGNSISLIALETGDDPELQAACSAVFTQLETLYIKKLTSAGIPPDRAQPLGQFIQASIEGAIILAATKDNPDLLRQTADQLTRLIKLAFAA</sequence>
<feature type="DNA-binding region" description="H-T-H motif" evidence="4">
    <location>
        <begin position="24"/>
        <end position="43"/>
    </location>
</feature>
<evidence type="ECO:0000313" key="6">
    <source>
        <dbReference type="EMBL" id="GAN35943.1"/>
    </source>
</evidence>
<keyword evidence="1" id="KW-0805">Transcription regulation</keyword>
<proteinExistence type="predicted"/>
<evidence type="ECO:0000256" key="2">
    <source>
        <dbReference type="ARBA" id="ARBA00023125"/>
    </source>
</evidence>
<keyword evidence="2 4" id="KW-0238">DNA-binding</keyword>
<evidence type="ECO:0000259" key="5">
    <source>
        <dbReference type="PROSITE" id="PS50977"/>
    </source>
</evidence>
<dbReference type="RefSeq" id="WP_045625194.1">
    <property type="nucleotide sequence ID" value="NZ_BAYM01000035.1"/>
</dbReference>
<comment type="caution">
    <text evidence="6">The sequence shown here is derived from an EMBL/GenBank/DDBJ whole genome shotgun (WGS) entry which is preliminary data.</text>
</comment>
<evidence type="ECO:0000313" key="7">
    <source>
        <dbReference type="Proteomes" id="UP000032552"/>
    </source>
</evidence>
<dbReference type="EMBL" id="BAYM01000035">
    <property type="protein sequence ID" value="GAN35943.1"/>
    <property type="molecule type" value="Genomic_DNA"/>
</dbReference>
<dbReference type="PANTHER" id="PTHR47506:SF3">
    <property type="entry name" value="HTH-TYPE TRANSCRIPTIONAL REGULATOR LMRA"/>
    <property type="match status" value="1"/>
</dbReference>
<name>A0A0C9QBA6_LACPA</name>
<protein>
    <submittedName>
        <fullName evidence="6">Transcriptional regulator</fullName>
    </submittedName>
</protein>
<accession>A0A0C9QBA6</accession>
<dbReference type="Pfam" id="PF21993">
    <property type="entry name" value="TetR_C_13_2"/>
    <property type="match status" value="1"/>
</dbReference>